<accession>D1Z1I9</accession>
<dbReference type="InParanoid" id="D1Z1I9"/>
<reference evidence="2 3" key="1">
    <citation type="journal article" date="2007" name="Appl. Environ. Microbiol.">
        <title>Isolation of key methanogens for global methane emission from rice paddy fields: a novel isolate affiliated with the clone cluster rice cluster I.</title>
        <authorList>
            <person name="Sakai S."/>
            <person name="Imachi H."/>
            <person name="Sekiguchi Y."/>
            <person name="Ohashi A."/>
            <person name="Harada H."/>
            <person name="Kamagata Y."/>
        </authorList>
    </citation>
    <scope>NUCLEOTIDE SEQUENCE [LARGE SCALE GENOMIC DNA]</scope>
    <source>
        <strain evidence="3">DSM 17711 / JCM 13418 / NBRC 101707 / SANAE</strain>
    </source>
</reference>
<dbReference type="eggNOG" id="arCOG06658">
    <property type="taxonomic scope" value="Archaea"/>
</dbReference>
<reference evidence="3" key="3">
    <citation type="journal article" date="2011" name="PLoS ONE">
        <title>Genome sequence of a mesophilic hydrogenotrophic methanogen Methanocella paludicola, the first cultivated representative of the order Methanocellales.</title>
        <authorList>
            <person name="Sakai S."/>
            <person name="Takaki Y."/>
            <person name="Shimamura S."/>
            <person name="Sekine M."/>
            <person name="Tajima T."/>
            <person name="Kosugi H."/>
            <person name="Ichikawa N."/>
            <person name="Tasumi E."/>
            <person name="Hiraki A.T."/>
            <person name="Shimizu A."/>
            <person name="Kato Y."/>
            <person name="Nishiko R."/>
            <person name="Mori K."/>
            <person name="Fujita N."/>
            <person name="Imachi H."/>
            <person name="Takai K."/>
        </authorList>
    </citation>
    <scope>NUCLEOTIDE SEQUENCE [LARGE SCALE GENOMIC DNA]</scope>
    <source>
        <strain evidence="3">DSM 17711 / JCM 13418 / NBRC 101707 / SANAE</strain>
    </source>
</reference>
<keyword evidence="3" id="KW-1185">Reference proteome</keyword>
<dbReference type="RefSeq" id="WP_012901235.1">
    <property type="nucleotide sequence ID" value="NC_013665.1"/>
</dbReference>
<feature type="compositionally biased region" description="Pro residues" evidence="1">
    <location>
        <begin position="112"/>
        <end position="129"/>
    </location>
</feature>
<dbReference type="STRING" id="304371.MCP_2489"/>
<feature type="region of interest" description="Disordered" evidence="1">
    <location>
        <begin position="110"/>
        <end position="147"/>
    </location>
</feature>
<protein>
    <submittedName>
        <fullName evidence="2">Uncharacterized protein</fullName>
    </submittedName>
</protein>
<evidence type="ECO:0000256" key="1">
    <source>
        <dbReference type="SAM" id="MobiDB-lite"/>
    </source>
</evidence>
<dbReference type="Proteomes" id="UP000001882">
    <property type="component" value="Chromosome"/>
</dbReference>
<proteinExistence type="predicted"/>
<name>D1Z1I9_METPS</name>
<dbReference type="KEGG" id="mpd:MCP_2489"/>
<dbReference type="AlphaFoldDB" id="D1Z1I9"/>
<dbReference type="eggNOG" id="arCOG06294">
    <property type="taxonomic scope" value="Archaea"/>
</dbReference>
<sequence length="393" mass="43009">MMELPHGTLVRSFKGPMPLSELNIALQKDSFTGFMRASQFRGAFAEGVIVYGSGKPVIAYTSDGKSDRPDGEQKAIASIASEDDTFIELFSLNDGQLRLAMDFGRDLLVRPKPAPKPVEAPKPPEPKPMPVQRQSPPREKPAGMPEVRGSFVKSENAVSLRSYIESRKDETGHSVLIKQDGAGFSEYHLLLLNGKPVAAYSSAGSGDAFLAKVLHESGVTEFYRVGEAIIHSIIRMYPHIALSGEPEKETPKAASEQKSAEEQKPMQVLRPDSKPYVPLTKPEPIVRTETMAHGTVIYPPEQPGPMETHRFDASPKQVPGISAKALFDRGVNAESMGTPAPESKSTGALKGDIDDDADFVRKVEKEFVGNVDDLLKRLELSHLKVIPEKKKRT</sequence>
<feature type="region of interest" description="Disordered" evidence="1">
    <location>
        <begin position="333"/>
        <end position="352"/>
    </location>
</feature>
<reference evidence="2 3" key="2">
    <citation type="journal article" date="2008" name="Int. J. Syst. Evol. Microbiol.">
        <title>Methanocella paludicola gen. nov., sp. nov., a methane-producing archaeon, the first isolate of the lineage 'Rice Cluster I', and proposal of the new archaeal order Methanocellales ord. nov.</title>
        <authorList>
            <person name="Sakai S."/>
            <person name="Imachi H."/>
            <person name="Hanada S."/>
            <person name="Ohashi A."/>
            <person name="Harada H."/>
            <person name="Kamagata Y."/>
        </authorList>
    </citation>
    <scope>NUCLEOTIDE SEQUENCE [LARGE SCALE GENOMIC DNA]</scope>
    <source>
        <strain evidence="3">DSM 17711 / JCM 13418 / NBRC 101707 / SANAE</strain>
    </source>
</reference>
<dbReference type="EMBL" id="AP011532">
    <property type="protein sequence ID" value="BAI62561.1"/>
    <property type="molecule type" value="Genomic_DNA"/>
</dbReference>
<gene>
    <name evidence="2" type="ordered locus">MCP_2489</name>
</gene>
<dbReference type="GeneID" id="8682245"/>
<organism evidence="2 3">
    <name type="scientific">Methanocella paludicola (strain DSM 17711 / JCM 13418 / NBRC 101707 / SANAE)</name>
    <dbReference type="NCBI Taxonomy" id="304371"/>
    <lineage>
        <taxon>Archaea</taxon>
        <taxon>Methanobacteriati</taxon>
        <taxon>Methanobacteriota</taxon>
        <taxon>Stenosarchaea group</taxon>
        <taxon>Methanomicrobia</taxon>
        <taxon>Methanocellales</taxon>
        <taxon>Methanocellaceae</taxon>
        <taxon>Methanocella</taxon>
    </lineage>
</organism>
<evidence type="ECO:0000313" key="2">
    <source>
        <dbReference type="EMBL" id="BAI62561.1"/>
    </source>
</evidence>
<evidence type="ECO:0000313" key="3">
    <source>
        <dbReference type="Proteomes" id="UP000001882"/>
    </source>
</evidence>
<feature type="region of interest" description="Disordered" evidence="1">
    <location>
        <begin position="246"/>
        <end position="279"/>
    </location>
</feature>